<evidence type="ECO:0000256" key="2">
    <source>
        <dbReference type="PROSITE-ProRule" id="PRU00335"/>
    </source>
</evidence>
<accession>A0A4R1N733</accession>
<gene>
    <name evidence="4" type="ORF">BXY66_3241</name>
</gene>
<name>A0A4R1N733_9RHOB</name>
<dbReference type="Proteomes" id="UP000295673">
    <property type="component" value="Unassembled WGS sequence"/>
</dbReference>
<dbReference type="GO" id="GO:0003677">
    <property type="term" value="F:DNA binding"/>
    <property type="evidence" value="ECO:0007669"/>
    <property type="project" value="UniProtKB-UniRule"/>
</dbReference>
<dbReference type="InterPro" id="IPR001647">
    <property type="entry name" value="HTH_TetR"/>
</dbReference>
<dbReference type="RefSeq" id="WP_132861363.1">
    <property type="nucleotide sequence ID" value="NZ_SMGR01000003.1"/>
</dbReference>
<dbReference type="Gene3D" id="1.10.357.10">
    <property type="entry name" value="Tetracycline Repressor, domain 2"/>
    <property type="match status" value="1"/>
</dbReference>
<reference evidence="4 5" key="1">
    <citation type="submission" date="2019-03" db="EMBL/GenBank/DDBJ databases">
        <title>Genomic Encyclopedia of Archaeal and Bacterial Type Strains, Phase II (KMG-II): from individual species to whole genera.</title>
        <authorList>
            <person name="Goeker M."/>
        </authorList>
    </citation>
    <scope>NUCLEOTIDE SEQUENCE [LARGE SCALE GENOMIC DNA]</scope>
    <source>
        <strain evidence="4 5">DSM 26433</strain>
    </source>
</reference>
<sequence length="223" mass="24683">MATKPKTRRGPQARGLVRRQQLEDAAEKLLESKDIDQISLADIAKEAGIPVASAYSFYTNVSDLFSNLLVKHTGLMFDAAVAPVEPAKSESWQMIVGQVIDGIADYLRSSRTVQQLRLSNKVMPEVRYTDERPRGADFALRLQDLISEAYVLPACVGGERPLVIMLDIAEAVLVGEYLRTDRVSEESVEEAKRAALAYLRLYVPEYLPRRESQPDGAEAGGDT</sequence>
<feature type="domain" description="HTH tetR-type" evidence="3">
    <location>
        <begin position="16"/>
        <end position="76"/>
    </location>
</feature>
<feature type="DNA-binding region" description="H-T-H motif" evidence="2">
    <location>
        <begin position="39"/>
        <end position="58"/>
    </location>
</feature>
<proteinExistence type="predicted"/>
<organism evidence="4 5">
    <name type="scientific">Shimia isoporae</name>
    <dbReference type="NCBI Taxonomy" id="647720"/>
    <lineage>
        <taxon>Bacteria</taxon>
        <taxon>Pseudomonadati</taxon>
        <taxon>Pseudomonadota</taxon>
        <taxon>Alphaproteobacteria</taxon>
        <taxon>Rhodobacterales</taxon>
        <taxon>Roseobacteraceae</taxon>
    </lineage>
</organism>
<dbReference type="OrthoDB" id="9779746at2"/>
<keyword evidence="1 2" id="KW-0238">DNA-binding</keyword>
<protein>
    <submittedName>
        <fullName evidence="4">TetR family transcriptional regulator</fullName>
    </submittedName>
</protein>
<dbReference type="InterPro" id="IPR009057">
    <property type="entry name" value="Homeodomain-like_sf"/>
</dbReference>
<dbReference type="EMBL" id="SMGR01000003">
    <property type="protein sequence ID" value="TCL00597.1"/>
    <property type="molecule type" value="Genomic_DNA"/>
</dbReference>
<dbReference type="Pfam" id="PF00440">
    <property type="entry name" value="TetR_N"/>
    <property type="match status" value="1"/>
</dbReference>
<evidence type="ECO:0000313" key="5">
    <source>
        <dbReference type="Proteomes" id="UP000295673"/>
    </source>
</evidence>
<evidence type="ECO:0000256" key="1">
    <source>
        <dbReference type="ARBA" id="ARBA00023125"/>
    </source>
</evidence>
<keyword evidence="5" id="KW-1185">Reference proteome</keyword>
<dbReference type="PROSITE" id="PS50977">
    <property type="entry name" value="HTH_TETR_2"/>
    <property type="match status" value="1"/>
</dbReference>
<evidence type="ECO:0000313" key="4">
    <source>
        <dbReference type="EMBL" id="TCL00597.1"/>
    </source>
</evidence>
<dbReference type="AlphaFoldDB" id="A0A4R1N733"/>
<evidence type="ECO:0000259" key="3">
    <source>
        <dbReference type="PROSITE" id="PS50977"/>
    </source>
</evidence>
<dbReference type="SUPFAM" id="SSF46689">
    <property type="entry name" value="Homeodomain-like"/>
    <property type="match status" value="1"/>
</dbReference>
<comment type="caution">
    <text evidence="4">The sequence shown here is derived from an EMBL/GenBank/DDBJ whole genome shotgun (WGS) entry which is preliminary data.</text>
</comment>